<evidence type="ECO:0000313" key="2">
    <source>
        <dbReference type="Proteomes" id="UP001219518"/>
    </source>
</evidence>
<evidence type="ECO:0000313" key="1">
    <source>
        <dbReference type="EMBL" id="KAK3915653.1"/>
    </source>
</evidence>
<comment type="caution">
    <text evidence="1">The sequence shown here is derived from an EMBL/GenBank/DDBJ whole genome shotgun (WGS) entry which is preliminary data.</text>
</comment>
<keyword evidence="2" id="KW-1185">Reference proteome</keyword>
<organism evidence="1 2">
    <name type="scientific">Frankliniella fusca</name>
    <dbReference type="NCBI Taxonomy" id="407009"/>
    <lineage>
        <taxon>Eukaryota</taxon>
        <taxon>Metazoa</taxon>
        <taxon>Ecdysozoa</taxon>
        <taxon>Arthropoda</taxon>
        <taxon>Hexapoda</taxon>
        <taxon>Insecta</taxon>
        <taxon>Pterygota</taxon>
        <taxon>Neoptera</taxon>
        <taxon>Paraneoptera</taxon>
        <taxon>Thysanoptera</taxon>
        <taxon>Terebrantia</taxon>
        <taxon>Thripoidea</taxon>
        <taxon>Thripidae</taxon>
        <taxon>Frankliniella</taxon>
    </lineage>
</organism>
<name>A0AAE1H6U4_9NEOP</name>
<sequence>MAQKQRELGVAERSIGVVRAQPPAAPAAEMRAGGPRRVLTRVAHSGQIDHVVLHVVLGCFKKWKKTSLYQVTRERCFSKLKILKTRLRSRMSDEYLNDAMIIAVERETSDNLDPEHILDKYAKSSGPGGPGGRVDAVVLLLRLTAGCAERMAVRGALPVRLKCRRHGLCQQH</sequence>
<dbReference type="Proteomes" id="UP001219518">
    <property type="component" value="Unassembled WGS sequence"/>
</dbReference>
<protein>
    <submittedName>
        <fullName evidence="1">Zinc finger MYM-type protein 1</fullName>
    </submittedName>
</protein>
<reference evidence="1" key="2">
    <citation type="journal article" date="2023" name="BMC Genomics">
        <title>Pest status, molecular evolution, and epigenetic factors derived from the genome assembly of Frankliniella fusca, a thysanopteran phytovirus vector.</title>
        <authorList>
            <person name="Catto M.A."/>
            <person name="Labadie P.E."/>
            <person name="Jacobson A.L."/>
            <person name="Kennedy G.G."/>
            <person name="Srinivasan R."/>
            <person name="Hunt B.G."/>
        </authorList>
    </citation>
    <scope>NUCLEOTIDE SEQUENCE</scope>
    <source>
        <strain evidence="1">PL_HMW_Pooled</strain>
    </source>
</reference>
<proteinExistence type="predicted"/>
<dbReference type="EMBL" id="JAHWGI010000444">
    <property type="protein sequence ID" value="KAK3915653.1"/>
    <property type="molecule type" value="Genomic_DNA"/>
</dbReference>
<dbReference type="AlphaFoldDB" id="A0AAE1H6U4"/>
<accession>A0AAE1H6U4</accession>
<gene>
    <name evidence="1" type="ORF">KUF71_024796</name>
</gene>
<reference evidence="1" key="1">
    <citation type="submission" date="2021-07" db="EMBL/GenBank/DDBJ databases">
        <authorList>
            <person name="Catto M.A."/>
            <person name="Jacobson A."/>
            <person name="Kennedy G."/>
            <person name="Labadie P."/>
            <person name="Hunt B.G."/>
            <person name="Srinivasan R."/>
        </authorList>
    </citation>
    <scope>NUCLEOTIDE SEQUENCE</scope>
    <source>
        <strain evidence="1">PL_HMW_Pooled</strain>
        <tissue evidence="1">Head</tissue>
    </source>
</reference>